<keyword evidence="6 8" id="KW-1133">Transmembrane helix</keyword>
<dbReference type="EMBL" id="JRMP02000007">
    <property type="protein sequence ID" value="TLD94404.1"/>
    <property type="molecule type" value="Genomic_DNA"/>
</dbReference>
<dbReference type="Gene3D" id="1.20.1250.20">
    <property type="entry name" value="MFS general substrate transporter like domains"/>
    <property type="match status" value="1"/>
</dbReference>
<accession>A0A347VIU0</accession>
<dbReference type="Proteomes" id="UP000477070">
    <property type="component" value="Unassembled WGS sequence"/>
</dbReference>
<evidence type="ECO:0000256" key="4">
    <source>
        <dbReference type="ARBA" id="ARBA00022692"/>
    </source>
</evidence>
<feature type="transmembrane region" description="Helical" evidence="8">
    <location>
        <begin position="306"/>
        <end position="324"/>
    </location>
</feature>
<comment type="caution">
    <text evidence="11">The sequence shown here is derived from an EMBL/GenBank/DDBJ whole genome shotgun (WGS) entry which is preliminary data.</text>
</comment>
<evidence type="ECO:0000256" key="7">
    <source>
        <dbReference type="ARBA" id="ARBA00023136"/>
    </source>
</evidence>
<dbReference type="Proteomes" id="UP000029714">
    <property type="component" value="Unassembled WGS sequence"/>
</dbReference>
<feature type="transmembrane region" description="Helical" evidence="8">
    <location>
        <begin position="191"/>
        <end position="210"/>
    </location>
</feature>
<evidence type="ECO:0000259" key="9">
    <source>
        <dbReference type="PROSITE" id="PS50850"/>
    </source>
</evidence>
<feature type="transmembrane region" description="Helical" evidence="8">
    <location>
        <begin position="280"/>
        <end position="299"/>
    </location>
</feature>
<keyword evidence="12" id="KW-1185">Reference proteome</keyword>
<comment type="subcellular location">
    <subcellularLocation>
        <location evidence="1">Cell membrane</location>
        <topology evidence="1">Multi-pass membrane protein</topology>
    </subcellularLocation>
</comment>
<keyword evidence="4 8" id="KW-0812">Transmembrane</keyword>
<reference evidence="10 13" key="4">
    <citation type="submission" date="2019-12" db="EMBL/GenBank/DDBJ databases">
        <title>Multi-Generational Helicobacter saguini Isolates.</title>
        <authorList>
            <person name="Mannion A."/>
            <person name="Shen Z."/>
            <person name="Fox J.G."/>
        </authorList>
    </citation>
    <scope>NUCLEOTIDE SEQUENCE [LARGE SCALE GENOMIC DNA]</scope>
    <source>
        <strain evidence="10">16-048</strain>
        <strain evidence="13">16-048 (F4)</strain>
    </source>
</reference>
<dbReference type="InterPro" id="IPR011701">
    <property type="entry name" value="MFS"/>
</dbReference>
<dbReference type="PROSITE" id="PS50850">
    <property type="entry name" value="MFS"/>
    <property type="match status" value="1"/>
</dbReference>
<feature type="transmembrane region" description="Helical" evidence="8">
    <location>
        <begin position="117"/>
        <end position="141"/>
    </location>
</feature>
<dbReference type="SUPFAM" id="SSF103473">
    <property type="entry name" value="MFS general substrate transporter"/>
    <property type="match status" value="1"/>
</dbReference>
<feature type="domain" description="Major facilitator superfamily (MFS) profile" evidence="9">
    <location>
        <begin position="14"/>
        <end position="449"/>
    </location>
</feature>
<feature type="transmembrane region" description="Helical" evidence="8">
    <location>
        <begin position="336"/>
        <end position="362"/>
    </location>
</feature>
<feature type="transmembrane region" description="Helical" evidence="8">
    <location>
        <begin position="241"/>
        <end position="260"/>
    </location>
</feature>
<feature type="transmembrane region" description="Helical" evidence="8">
    <location>
        <begin position="374"/>
        <end position="398"/>
    </location>
</feature>
<feature type="transmembrane region" description="Helical" evidence="8">
    <location>
        <begin position="87"/>
        <end position="105"/>
    </location>
</feature>
<dbReference type="InterPro" id="IPR051084">
    <property type="entry name" value="H+-coupled_symporters"/>
</dbReference>
<keyword evidence="7 8" id="KW-0472">Membrane</keyword>
<evidence type="ECO:0000313" key="11">
    <source>
        <dbReference type="EMBL" id="TLD94404.1"/>
    </source>
</evidence>
<feature type="transmembrane region" description="Helical" evidence="8">
    <location>
        <begin position="433"/>
        <end position="452"/>
    </location>
</feature>
<dbReference type="OrthoDB" id="6766492at2"/>
<evidence type="ECO:0000256" key="8">
    <source>
        <dbReference type="SAM" id="Phobius"/>
    </source>
</evidence>
<feature type="transmembrane region" description="Helical" evidence="8">
    <location>
        <begin position="153"/>
        <end position="179"/>
    </location>
</feature>
<organism evidence="11 12">
    <name type="scientific">Helicobacter saguini</name>
    <dbReference type="NCBI Taxonomy" id="1548018"/>
    <lineage>
        <taxon>Bacteria</taxon>
        <taxon>Pseudomonadati</taxon>
        <taxon>Campylobacterota</taxon>
        <taxon>Epsilonproteobacteria</taxon>
        <taxon>Campylobacterales</taxon>
        <taxon>Helicobacteraceae</taxon>
        <taxon>Helicobacter</taxon>
    </lineage>
</organism>
<dbReference type="GO" id="GO:0015293">
    <property type="term" value="F:symporter activity"/>
    <property type="evidence" value="ECO:0007669"/>
    <property type="project" value="UniProtKB-KW"/>
</dbReference>
<dbReference type="Pfam" id="PF07690">
    <property type="entry name" value="MFS_1"/>
    <property type="match status" value="1"/>
</dbReference>
<dbReference type="PANTHER" id="PTHR43528:SF7">
    <property type="entry name" value="MFS TRANSPORTER"/>
    <property type="match status" value="1"/>
</dbReference>
<dbReference type="InterPro" id="IPR020846">
    <property type="entry name" value="MFS_dom"/>
</dbReference>
<name>A0A347VIU0_9HELI</name>
<evidence type="ECO:0000256" key="3">
    <source>
        <dbReference type="ARBA" id="ARBA00022475"/>
    </source>
</evidence>
<evidence type="ECO:0000313" key="10">
    <source>
        <dbReference type="EMBL" id="MWV68847.1"/>
    </source>
</evidence>
<feature type="transmembrane region" description="Helical" evidence="8">
    <location>
        <begin position="48"/>
        <end position="67"/>
    </location>
</feature>
<dbReference type="EMBL" id="QBIU01000001">
    <property type="protein sequence ID" value="MWV68847.1"/>
    <property type="molecule type" value="Genomic_DNA"/>
</dbReference>
<dbReference type="PANTHER" id="PTHR43528">
    <property type="entry name" value="ALPHA-KETOGLUTARATE PERMEASE"/>
    <property type="match status" value="1"/>
</dbReference>
<sequence length="456" mass="50565">MSQKQKLTKQDLKIIGLSSLGGTLEFYDFIIVFFLVDVISSLFFPPHLSPFWATLNTYGTFAASYLARPLGGIIMAHFGDKFGRKNMFMLSILLMVIPTFALAFIPTFESIGYAAPIFLLLVRVCQGIAIGGELPGAWVFVYEHADSKHRNTYIGFLTASVVGGIFCGSIVALCLNLYFPPEVIKEWAWRLPFALGGVFGIISIYLRKFLHETPVFKRMSEEKQIENFPLKEVLKNARSSVILSMLITFVLTGCILVFILLMPTKFIGDVMGISKVNMTYIQIVGISLISFACALTGVLSDKFSAYKVCVIFTLLFMICSFLFFRELYFVPSHDLTWLLVFYFLTCFFGGIMNFCPIFMNMLFNDRIRFSGVSFSYNIAYAIAGYITPPLAFVLHSAAKSLSASSSSLASGSGAVPSGASSAIESSFLLTHGLSLYMLFLGILSLYVCYAMSKRGI</sequence>
<dbReference type="RefSeq" id="WP_064773736.1">
    <property type="nucleotide sequence ID" value="NZ_JRMP02000007.1"/>
</dbReference>
<evidence type="ECO:0000256" key="5">
    <source>
        <dbReference type="ARBA" id="ARBA00022847"/>
    </source>
</evidence>
<reference evidence="11 12" key="2">
    <citation type="journal article" date="2016" name="Infect. Immun.">
        <title>Helicobacter saguini, a Novel Helicobacter Isolated from Cotton-Top Tamarins with Ulcerative Colitis, Has Proinflammatory Properties and Induces Typhlocolitis and Dysplasia in Gnotobiotic IL-10-/- Mice.</title>
        <authorList>
            <person name="Shen Z."/>
            <person name="Mannion A."/>
            <person name="Whary M.T."/>
            <person name="Muthupalani S."/>
            <person name="Sheh A."/>
            <person name="Feng Y."/>
            <person name="Gong G."/>
            <person name="Vandamme P."/>
            <person name="Holcombe H.R."/>
            <person name="Paster B.J."/>
            <person name="Fox J.G."/>
        </authorList>
    </citation>
    <scope>NUCLEOTIDE SEQUENCE [LARGE SCALE GENOMIC DNA]</scope>
    <source>
        <strain evidence="11 12">MIT 97-6194</strain>
    </source>
</reference>
<dbReference type="AlphaFoldDB" id="A0A347VIU0"/>
<keyword evidence="5" id="KW-0769">Symport</keyword>
<reference evidence="11 12" key="1">
    <citation type="journal article" date="2014" name="Genome Announc.">
        <title>Draft genome sequences of eight enterohepatic helicobacter species isolated from both laboratory and wild rodents.</title>
        <authorList>
            <person name="Sheh A."/>
            <person name="Shen Z."/>
            <person name="Fox J.G."/>
        </authorList>
    </citation>
    <scope>NUCLEOTIDE SEQUENCE [LARGE SCALE GENOMIC DNA]</scope>
    <source>
        <strain evidence="11 12">MIT 97-6194</strain>
    </source>
</reference>
<dbReference type="InterPro" id="IPR036259">
    <property type="entry name" value="MFS_trans_sf"/>
</dbReference>
<evidence type="ECO:0000313" key="13">
    <source>
        <dbReference type="Proteomes" id="UP000477070"/>
    </source>
</evidence>
<dbReference type="GO" id="GO:0005886">
    <property type="term" value="C:plasma membrane"/>
    <property type="evidence" value="ECO:0007669"/>
    <property type="project" value="UniProtKB-SubCell"/>
</dbReference>
<feature type="transmembrane region" description="Helical" evidence="8">
    <location>
        <begin position="12"/>
        <end position="36"/>
    </location>
</feature>
<keyword evidence="3" id="KW-1003">Cell membrane</keyword>
<gene>
    <name evidence="10" type="ORF">DCO61_02110</name>
    <name evidence="11" type="ORF">LS64_005580</name>
</gene>
<evidence type="ECO:0000256" key="1">
    <source>
        <dbReference type="ARBA" id="ARBA00004651"/>
    </source>
</evidence>
<evidence type="ECO:0000313" key="12">
    <source>
        <dbReference type="Proteomes" id="UP000029714"/>
    </source>
</evidence>
<evidence type="ECO:0000256" key="2">
    <source>
        <dbReference type="ARBA" id="ARBA00022448"/>
    </source>
</evidence>
<keyword evidence="2" id="KW-0813">Transport</keyword>
<reference evidence="11" key="3">
    <citation type="submission" date="2018-04" db="EMBL/GenBank/DDBJ databases">
        <authorList>
            <person name="Sheh A."/>
            <person name="Shen Z."/>
            <person name="Mannion A.J."/>
            <person name="Fox J.G."/>
        </authorList>
    </citation>
    <scope>NUCLEOTIDE SEQUENCE</scope>
    <source>
        <strain evidence="11">MIT 97-6194</strain>
    </source>
</reference>
<evidence type="ECO:0000256" key="6">
    <source>
        <dbReference type="ARBA" id="ARBA00022989"/>
    </source>
</evidence>
<proteinExistence type="predicted"/>
<protein>
    <submittedName>
        <fullName evidence="11">MFS transporter</fullName>
    </submittedName>
</protein>